<evidence type="ECO:0000256" key="3">
    <source>
        <dbReference type="ARBA" id="ARBA00015325"/>
    </source>
</evidence>
<evidence type="ECO:0000313" key="20">
    <source>
        <dbReference type="Proteomes" id="UP001501020"/>
    </source>
</evidence>
<evidence type="ECO:0000256" key="4">
    <source>
        <dbReference type="ARBA" id="ARBA00022448"/>
    </source>
</evidence>
<evidence type="ECO:0000256" key="17">
    <source>
        <dbReference type="SAM" id="Phobius"/>
    </source>
</evidence>
<evidence type="ECO:0000256" key="12">
    <source>
        <dbReference type="ARBA" id="ARBA00026028"/>
    </source>
</evidence>
<dbReference type="InterPro" id="IPR028055">
    <property type="entry name" value="YidC/Oxa/ALB_C"/>
</dbReference>
<dbReference type="RefSeq" id="WP_344277117.1">
    <property type="nucleotide sequence ID" value="NZ_BAAAMR010000079.1"/>
</dbReference>
<keyword evidence="20" id="KW-1185">Reference proteome</keyword>
<keyword evidence="6 16" id="KW-0812">Transmembrane</keyword>
<organism evidence="19 20">
    <name type="scientific">Actinomadura napierensis</name>
    <dbReference type="NCBI Taxonomy" id="267854"/>
    <lineage>
        <taxon>Bacteria</taxon>
        <taxon>Bacillati</taxon>
        <taxon>Actinomycetota</taxon>
        <taxon>Actinomycetes</taxon>
        <taxon>Streptosporangiales</taxon>
        <taxon>Thermomonosporaceae</taxon>
        <taxon>Actinomadura</taxon>
    </lineage>
</organism>
<evidence type="ECO:0000256" key="16">
    <source>
        <dbReference type="RuleBase" id="RU003945"/>
    </source>
</evidence>
<dbReference type="InterPro" id="IPR001708">
    <property type="entry name" value="YidC/ALB3/OXA1/COX18"/>
</dbReference>
<comment type="subcellular location">
    <subcellularLocation>
        <location evidence="1">Cell membrane</location>
        <topology evidence="1">Multi-pass membrane protein</topology>
    </subcellularLocation>
    <subcellularLocation>
        <location evidence="16">Membrane</location>
        <topology evidence="16">Multi-pass membrane protein</topology>
    </subcellularLocation>
</comment>
<keyword evidence="8 17" id="KW-1133">Transmembrane helix</keyword>
<proteinExistence type="inferred from homology"/>
<evidence type="ECO:0000256" key="5">
    <source>
        <dbReference type="ARBA" id="ARBA00022475"/>
    </source>
</evidence>
<evidence type="ECO:0000256" key="6">
    <source>
        <dbReference type="ARBA" id="ARBA00022692"/>
    </source>
</evidence>
<accession>A0ABP5M0Q5</accession>
<keyword evidence="10" id="KW-0143">Chaperone</keyword>
<dbReference type="NCBIfam" id="TIGR03592">
    <property type="entry name" value="yidC_oxa1_cterm"/>
    <property type="match status" value="1"/>
</dbReference>
<evidence type="ECO:0000259" key="18">
    <source>
        <dbReference type="Pfam" id="PF02096"/>
    </source>
</evidence>
<comment type="similarity">
    <text evidence="2">Belongs to the OXA1/ALB3/YidC family. Type 1 subfamily.</text>
</comment>
<keyword evidence="4" id="KW-0813">Transport</keyword>
<evidence type="ECO:0000256" key="1">
    <source>
        <dbReference type="ARBA" id="ARBA00004651"/>
    </source>
</evidence>
<dbReference type="Pfam" id="PF02096">
    <property type="entry name" value="60KD_IMP"/>
    <property type="match status" value="1"/>
</dbReference>
<evidence type="ECO:0000256" key="9">
    <source>
        <dbReference type="ARBA" id="ARBA00023136"/>
    </source>
</evidence>
<dbReference type="Proteomes" id="UP001501020">
    <property type="component" value="Unassembled WGS sequence"/>
</dbReference>
<dbReference type="EMBL" id="BAAAMR010000079">
    <property type="protein sequence ID" value="GAA2158327.1"/>
    <property type="molecule type" value="Genomic_DNA"/>
</dbReference>
<sequence>MFLLDAPVPIAYALVTGLADGIHPVAGPMAAATAIIVFTLLVRLAMLPLAVAAARGERTRARLLPKVRDLQQRHKKNPERLKRETAALYEAEGATPLTGCLPMFAQVPFFMVMYRLFRSATVAGHQNALLAHTLLGAPLGQNWIGLVGGGLFAPPSLVFLGLLALLAALAVWSSRRTAATASAGTAPAGAAGVLARVAPFGTVVFAVFMPLAAGLYLLASGTWTAVERAVLHRRIVAPAA</sequence>
<evidence type="ECO:0000256" key="13">
    <source>
        <dbReference type="ARBA" id="ARBA00031538"/>
    </source>
</evidence>
<comment type="subunit">
    <text evidence="12">Interacts with the Sec translocase complex via SecD. Specifically interacts with transmembrane segments of nascent integral membrane proteins during membrane integration.</text>
</comment>
<feature type="transmembrane region" description="Helical" evidence="17">
    <location>
        <begin position="193"/>
        <end position="218"/>
    </location>
</feature>
<name>A0ABP5M0Q5_9ACTN</name>
<comment type="caution">
    <text evidence="19">The sequence shown here is derived from an EMBL/GenBank/DDBJ whole genome shotgun (WGS) entry which is preliminary data.</text>
</comment>
<dbReference type="CDD" id="cd20070">
    <property type="entry name" value="5TM_YidC_Alb3"/>
    <property type="match status" value="1"/>
</dbReference>
<keyword evidence="9 17" id="KW-0472">Membrane</keyword>
<comment type="function">
    <text evidence="11">Required for the insertion and/or proper folding and/or complex formation of integral membrane proteins into the membrane. Involved in integration of membrane proteins that insert both dependently and independently of the Sec translocase complex, as well as at least some lipoproteins. Aids folding of multispanning membrane proteins.</text>
</comment>
<dbReference type="PANTHER" id="PTHR12428:SF65">
    <property type="entry name" value="CYTOCHROME C OXIDASE ASSEMBLY PROTEIN COX18, MITOCHONDRIAL"/>
    <property type="match status" value="1"/>
</dbReference>
<dbReference type="PANTHER" id="PTHR12428">
    <property type="entry name" value="OXA1"/>
    <property type="match status" value="1"/>
</dbReference>
<evidence type="ECO:0000256" key="7">
    <source>
        <dbReference type="ARBA" id="ARBA00022927"/>
    </source>
</evidence>
<evidence type="ECO:0000256" key="11">
    <source>
        <dbReference type="ARBA" id="ARBA00025034"/>
    </source>
</evidence>
<evidence type="ECO:0000256" key="15">
    <source>
        <dbReference type="ARBA" id="ARBA00033342"/>
    </source>
</evidence>
<keyword evidence="7" id="KW-0653">Protein transport</keyword>
<evidence type="ECO:0000256" key="10">
    <source>
        <dbReference type="ARBA" id="ARBA00023186"/>
    </source>
</evidence>
<feature type="transmembrane region" description="Helical" evidence="17">
    <location>
        <begin position="30"/>
        <end position="54"/>
    </location>
</feature>
<reference evidence="20" key="1">
    <citation type="journal article" date="2019" name="Int. J. Syst. Evol. Microbiol.">
        <title>The Global Catalogue of Microorganisms (GCM) 10K type strain sequencing project: providing services to taxonomists for standard genome sequencing and annotation.</title>
        <authorList>
            <consortium name="The Broad Institute Genomics Platform"/>
            <consortium name="The Broad Institute Genome Sequencing Center for Infectious Disease"/>
            <person name="Wu L."/>
            <person name="Ma J."/>
        </authorList>
    </citation>
    <scope>NUCLEOTIDE SEQUENCE [LARGE SCALE GENOMIC DNA]</scope>
    <source>
        <strain evidence="20">JCM 13850</strain>
    </source>
</reference>
<feature type="transmembrane region" description="Helical" evidence="17">
    <location>
        <begin position="151"/>
        <end position="173"/>
    </location>
</feature>
<dbReference type="InterPro" id="IPR047196">
    <property type="entry name" value="YidC_ALB_C"/>
</dbReference>
<keyword evidence="5" id="KW-1003">Cell membrane</keyword>
<evidence type="ECO:0000256" key="14">
    <source>
        <dbReference type="ARBA" id="ARBA00033245"/>
    </source>
</evidence>
<evidence type="ECO:0000256" key="2">
    <source>
        <dbReference type="ARBA" id="ARBA00010527"/>
    </source>
</evidence>
<protein>
    <recommendedName>
        <fullName evidence="3">Membrane protein insertase YidC</fullName>
    </recommendedName>
    <alternativeName>
        <fullName evidence="15">Foldase YidC</fullName>
    </alternativeName>
    <alternativeName>
        <fullName evidence="14">Membrane integrase YidC</fullName>
    </alternativeName>
    <alternativeName>
        <fullName evidence="13">Membrane protein YidC</fullName>
    </alternativeName>
</protein>
<feature type="domain" description="Membrane insertase YidC/Oxa/ALB C-terminal" evidence="18">
    <location>
        <begin position="33"/>
        <end position="232"/>
    </location>
</feature>
<evidence type="ECO:0000313" key="19">
    <source>
        <dbReference type="EMBL" id="GAA2158327.1"/>
    </source>
</evidence>
<evidence type="ECO:0000256" key="8">
    <source>
        <dbReference type="ARBA" id="ARBA00022989"/>
    </source>
</evidence>
<gene>
    <name evidence="19" type="primary">yidC</name>
    <name evidence="19" type="ORF">GCM10009727_68960</name>
</gene>